<dbReference type="Proteomes" id="UP000016491">
    <property type="component" value="Unassembled WGS sequence"/>
</dbReference>
<accession>A0ABC9TWE0</accession>
<dbReference type="PANTHER" id="PTHR31988:SF19">
    <property type="entry name" value="9-O-ACETYL-N-ACETYLNEURAMINIC ACID DEACETYLASE-RELATED"/>
    <property type="match status" value="1"/>
</dbReference>
<feature type="non-terminal residue" evidence="3">
    <location>
        <position position="1"/>
    </location>
</feature>
<dbReference type="InterPro" id="IPR036514">
    <property type="entry name" value="SGNH_hydro_sf"/>
</dbReference>
<dbReference type="SUPFAM" id="SSF52266">
    <property type="entry name" value="SGNH hydrolase"/>
    <property type="match status" value="1"/>
</dbReference>
<evidence type="ECO:0000259" key="2">
    <source>
        <dbReference type="Pfam" id="PF03629"/>
    </source>
</evidence>
<evidence type="ECO:0000313" key="3">
    <source>
        <dbReference type="EMBL" id="ERI76056.1"/>
    </source>
</evidence>
<feature type="domain" description="Sialate O-acetylesterase" evidence="2">
    <location>
        <begin position="42"/>
        <end position="262"/>
    </location>
</feature>
<dbReference type="AlphaFoldDB" id="A0ABC9TWE0"/>
<name>A0ABC9TWE0_CLOSY</name>
<reference evidence="3 4" key="1">
    <citation type="submission" date="2013-07" db="EMBL/GenBank/DDBJ databases">
        <authorList>
            <person name="Weinstock G."/>
            <person name="Sodergren E."/>
            <person name="Wylie T."/>
            <person name="Fulton L."/>
            <person name="Fulton R."/>
            <person name="Fronick C."/>
            <person name="O'Laughlin M."/>
            <person name="Godfrey J."/>
            <person name="Miner T."/>
            <person name="Herter B."/>
            <person name="Appelbaum E."/>
            <person name="Cordes M."/>
            <person name="Lek S."/>
            <person name="Wollam A."/>
            <person name="Pepin K.H."/>
            <person name="Palsikar V.B."/>
            <person name="Mitreva M."/>
            <person name="Wilson R.K."/>
        </authorList>
    </citation>
    <scope>NUCLEOTIDE SEQUENCE [LARGE SCALE GENOMIC DNA]</scope>
    <source>
        <strain evidence="3 4">ATCC 14940</strain>
    </source>
</reference>
<dbReference type="EMBL" id="AWSU01000222">
    <property type="protein sequence ID" value="ERI76056.1"/>
    <property type="molecule type" value="Genomic_DNA"/>
</dbReference>
<dbReference type="InterPro" id="IPR005181">
    <property type="entry name" value="SASA"/>
</dbReference>
<comment type="caution">
    <text evidence="3">The sequence shown here is derived from an EMBL/GenBank/DDBJ whole genome shotgun (WGS) entry which is preliminary data.</text>
</comment>
<dbReference type="GO" id="GO:0016787">
    <property type="term" value="F:hydrolase activity"/>
    <property type="evidence" value="ECO:0007669"/>
    <property type="project" value="UniProtKB-KW"/>
</dbReference>
<dbReference type="Pfam" id="PF03629">
    <property type="entry name" value="SASA"/>
    <property type="match status" value="1"/>
</dbReference>
<evidence type="ECO:0000256" key="1">
    <source>
        <dbReference type="ARBA" id="ARBA00022801"/>
    </source>
</evidence>
<gene>
    <name evidence="3" type="ORF">CLOSYM_02840</name>
</gene>
<dbReference type="PANTHER" id="PTHR31988">
    <property type="entry name" value="ESTERASE, PUTATIVE (DUF303)-RELATED"/>
    <property type="match status" value="1"/>
</dbReference>
<dbReference type="InterPro" id="IPR052940">
    <property type="entry name" value="Carb_Esterase_6"/>
</dbReference>
<evidence type="ECO:0000313" key="4">
    <source>
        <dbReference type="Proteomes" id="UP000016491"/>
    </source>
</evidence>
<dbReference type="Gene3D" id="3.40.50.1110">
    <property type="entry name" value="SGNH hydrolase"/>
    <property type="match status" value="1"/>
</dbReference>
<protein>
    <recommendedName>
        <fullName evidence="2">Sialate O-acetylesterase domain-containing protein</fullName>
    </recommendedName>
</protein>
<organism evidence="3 4">
    <name type="scientific">[Clostridium] symbiosum ATCC 14940</name>
    <dbReference type="NCBI Taxonomy" id="411472"/>
    <lineage>
        <taxon>Bacteria</taxon>
        <taxon>Bacillati</taxon>
        <taxon>Bacillota</taxon>
        <taxon>Clostridia</taxon>
        <taxon>Lachnospirales</taxon>
        <taxon>Lachnospiraceae</taxon>
        <taxon>Otoolea</taxon>
    </lineage>
</organism>
<sequence>GLNFVPVRFRSAALVKNGGNVELTAFPLFFCLGWRRLKMKSVLLIGQSNMAGRGFLHEVKPIYNENILMLRNGRWQMMAEPIHFDRSVAGIGPAASFAQAWCNANKNEQVGLIPCAEGGSSIDEWNVEGALFRHAISEAKFAMETSDLIAILWHQGESDSHSGKYKDYYQKLNVMVNSFRKELGVLEVPFIVGGLGDYLGKSAFGRSCVEYELVNQELLRYAENNSNCYFVTGEKLYSNPDGIHINAESQRRFGIRYFEAYQTKSNVNKSLDGEAEIVKVCCEKEHTIAEKRYMALEQFTLGKNSLEEVMEFLK</sequence>
<proteinExistence type="predicted"/>
<keyword evidence="1" id="KW-0378">Hydrolase</keyword>